<accession>A0A1F6CWM6</accession>
<sequence length="72" mass="7618">MRHTNTRTNLMPMKNPSTGEGTVADSGLVGTDVHQHPPLAEPPRTGQVGGPIDLRRDPEEGFETSGGPKSIS</sequence>
<organism evidence="2 3">
    <name type="scientific">Candidatus Kaiserbacteria bacterium RIFCSPHIGHO2_01_FULL_53_29</name>
    <dbReference type="NCBI Taxonomy" id="1798480"/>
    <lineage>
        <taxon>Bacteria</taxon>
        <taxon>Candidatus Kaiseribacteriota</taxon>
    </lineage>
</organism>
<dbReference type="AlphaFoldDB" id="A0A1F6CWM6"/>
<evidence type="ECO:0000256" key="1">
    <source>
        <dbReference type="SAM" id="MobiDB-lite"/>
    </source>
</evidence>
<protein>
    <submittedName>
        <fullName evidence="2">Uncharacterized protein</fullName>
    </submittedName>
</protein>
<reference evidence="2 3" key="1">
    <citation type="journal article" date="2016" name="Nat. Commun.">
        <title>Thousands of microbial genomes shed light on interconnected biogeochemical processes in an aquifer system.</title>
        <authorList>
            <person name="Anantharaman K."/>
            <person name="Brown C.T."/>
            <person name="Hug L.A."/>
            <person name="Sharon I."/>
            <person name="Castelle C.J."/>
            <person name="Probst A.J."/>
            <person name="Thomas B.C."/>
            <person name="Singh A."/>
            <person name="Wilkins M.J."/>
            <person name="Karaoz U."/>
            <person name="Brodie E.L."/>
            <person name="Williams K.H."/>
            <person name="Hubbard S.S."/>
            <person name="Banfield J.F."/>
        </authorList>
    </citation>
    <scope>NUCLEOTIDE SEQUENCE [LARGE SCALE GENOMIC DNA]</scope>
</reference>
<proteinExistence type="predicted"/>
<dbReference type="EMBL" id="MFKT01000014">
    <property type="protein sequence ID" value="OGG53272.1"/>
    <property type="molecule type" value="Genomic_DNA"/>
</dbReference>
<feature type="region of interest" description="Disordered" evidence="1">
    <location>
        <begin position="1"/>
        <end position="72"/>
    </location>
</feature>
<name>A0A1F6CWM6_9BACT</name>
<gene>
    <name evidence="2" type="ORF">A2851_01630</name>
</gene>
<evidence type="ECO:0000313" key="3">
    <source>
        <dbReference type="Proteomes" id="UP000176863"/>
    </source>
</evidence>
<dbReference type="Proteomes" id="UP000176863">
    <property type="component" value="Unassembled WGS sequence"/>
</dbReference>
<comment type="caution">
    <text evidence="2">The sequence shown here is derived from an EMBL/GenBank/DDBJ whole genome shotgun (WGS) entry which is preliminary data.</text>
</comment>
<evidence type="ECO:0000313" key="2">
    <source>
        <dbReference type="EMBL" id="OGG53272.1"/>
    </source>
</evidence>
<dbReference type="STRING" id="1798480.A2851_01630"/>